<feature type="domain" description="Sugar-binding" evidence="5">
    <location>
        <begin position="62"/>
        <end position="302"/>
    </location>
</feature>
<dbReference type="Gene3D" id="1.10.10.60">
    <property type="entry name" value="Homeodomain-like"/>
    <property type="match status" value="1"/>
</dbReference>
<dbReference type="InterPro" id="IPR007324">
    <property type="entry name" value="Sugar-bd_dom_put"/>
</dbReference>
<evidence type="ECO:0000259" key="5">
    <source>
        <dbReference type="Pfam" id="PF04198"/>
    </source>
</evidence>
<dbReference type="RefSeq" id="WP_118336068.1">
    <property type="nucleotide sequence ID" value="NZ_AP025567.1"/>
</dbReference>
<evidence type="ECO:0000256" key="3">
    <source>
        <dbReference type="ARBA" id="ARBA00023125"/>
    </source>
</evidence>
<proteinExistence type="inferred from homology"/>
<dbReference type="AlphaFoldDB" id="A0A415DYH3"/>
<dbReference type="EMBL" id="QRMS01000004">
    <property type="protein sequence ID" value="RHJ85897.1"/>
    <property type="molecule type" value="Genomic_DNA"/>
</dbReference>
<evidence type="ECO:0000256" key="4">
    <source>
        <dbReference type="ARBA" id="ARBA00023163"/>
    </source>
</evidence>
<dbReference type="InterPro" id="IPR037171">
    <property type="entry name" value="NagB/RpiA_transferase-like"/>
</dbReference>
<keyword evidence="3" id="KW-0238">DNA-binding</keyword>
<dbReference type="InterPro" id="IPR051054">
    <property type="entry name" value="SorC_transcr_regulators"/>
</dbReference>
<dbReference type="Gene3D" id="3.40.50.1360">
    <property type="match status" value="1"/>
</dbReference>
<evidence type="ECO:0000313" key="6">
    <source>
        <dbReference type="EMBL" id="RHJ85897.1"/>
    </source>
</evidence>
<protein>
    <submittedName>
        <fullName evidence="6">Transcriptional regulator</fullName>
    </submittedName>
</protein>
<gene>
    <name evidence="6" type="ORF">DW099_13705</name>
</gene>
<dbReference type="PANTHER" id="PTHR34294">
    <property type="entry name" value="TRANSCRIPTIONAL REGULATOR-RELATED"/>
    <property type="match status" value="1"/>
</dbReference>
<comment type="similarity">
    <text evidence="1">Belongs to the SorC transcriptional regulatory family.</text>
</comment>
<comment type="caution">
    <text evidence="6">The sequence shown here is derived from an EMBL/GenBank/DDBJ whole genome shotgun (WGS) entry which is preliminary data.</text>
</comment>
<dbReference type="STRING" id="1776384.GCA_900086585_02013"/>
<organism evidence="6 7">
    <name type="scientific">Emergencia timonensis</name>
    <dbReference type="NCBI Taxonomy" id="1776384"/>
    <lineage>
        <taxon>Bacteria</taxon>
        <taxon>Bacillati</taxon>
        <taxon>Bacillota</taxon>
        <taxon>Clostridia</taxon>
        <taxon>Peptostreptococcales</taxon>
        <taxon>Anaerovoracaceae</taxon>
        <taxon>Emergencia</taxon>
    </lineage>
</organism>
<keyword evidence="2" id="KW-0805">Transcription regulation</keyword>
<keyword evidence="4" id="KW-0804">Transcription</keyword>
<evidence type="ECO:0000313" key="7">
    <source>
        <dbReference type="Proteomes" id="UP000284841"/>
    </source>
</evidence>
<name>A0A415DYH3_9FIRM</name>
<evidence type="ECO:0000256" key="2">
    <source>
        <dbReference type="ARBA" id="ARBA00023015"/>
    </source>
</evidence>
<evidence type="ECO:0000256" key="1">
    <source>
        <dbReference type="ARBA" id="ARBA00010466"/>
    </source>
</evidence>
<dbReference type="Proteomes" id="UP000284841">
    <property type="component" value="Unassembled WGS sequence"/>
</dbReference>
<dbReference type="Pfam" id="PF04198">
    <property type="entry name" value="Sugar-bind"/>
    <property type="match status" value="1"/>
</dbReference>
<keyword evidence="7" id="KW-1185">Reference proteome</keyword>
<dbReference type="PANTHER" id="PTHR34294:SF1">
    <property type="entry name" value="TRANSCRIPTIONAL REGULATOR LSRR"/>
    <property type="match status" value="1"/>
</dbReference>
<dbReference type="GO" id="GO:0030246">
    <property type="term" value="F:carbohydrate binding"/>
    <property type="evidence" value="ECO:0007669"/>
    <property type="project" value="InterPro"/>
</dbReference>
<dbReference type="OrthoDB" id="58802at2"/>
<reference evidence="6 7" key="1">
    <citation type="submission" date="2018-08" db="EMBL/GenBank/DDBJ databases">
        <title>A genome reference for cultivated species of the human gut microbiota.</title>
        <authorList>
            <person name="Zou Y."/>
            <person name="Xue W."/>
            <person name="Luo G."/>
        </authorList>
    </citation>
    <scope>NUCLEOTIDE SEQUENCE [LARGE SCALE GENOMIC DNA]</scope>
    <source>
        <strain evidence="6 7">AM07-24</strain>
    </source>
</reference>
<accession>A0A415DYH3</accession>
<dbReference type="GO" id="GO:0003677">
    <property type="term" value="F:DNA binding"/>
    <property type="evidence" value="ECO:0007669"/>
    <property type="project" value="UniProtKB-KW"/>
</dbReference>
<dbReference type="SUPFAM" id="SSF100950">
    <property type="entry name" value="NagB/RpiA/CoA transferase-like"/>
    <property type="match status" value="1"/>
</dbReference>
<sequence>MALSNDKIERLVKIATMYYEENKNQSEIASALGISRPLVSRYLTEARDFGIVKIQIQSPIEERRMILDRLQEKYGIRGGAVIETSENVVDTDRDIADCIVDGLSNTESMQIGVGWGSIIGTVADRLSTAPERVLHTTIYPLVGNSGVFNRDYHSNEIVRIFAERTGSRPVYWYTPAFVDSSEEIRRLKDLDSYKQMESGWKSIKIAFVNIGNYPSVPDFATAASYGSRLIEQKAVGKLLCYYYDSSGRFIKPDMECTMQIPLEILAKRKFVVGVCGANVSPKALAGALKTGIFTHIVAAKNILEQV</sequence>